<dbReference type="EMBL" id="FMTS01000006">
    <property type="protein sequence ID" value="SCW75065.1"/>
    <property type="molecule type" value="Genomic_DNA"/>
</dbReference>
<gene>
    <name evidence="2" type="ORF">SAMN02927928_3115</name>
</gene>
<keyword evidence="3" id="KW-1185">Reference proteome</keyword>
<dbReference type="OrthoDB" id="284897at2"/>
<dbReference type="PROSITE" id="PS51819">
    <property type="entry name" value="VOC"/>
    <property type="match status" value="1"/>
</dbReference>
<evidence type="ECO:0000259" key="1">
    <source>
        <dbReference type="PROSITE" id="PS51819"/>
    </source>
</evidence>
<dbReference type="Gene3D" id="3.10.180.10">
    <property type="entry name" value="2,3-Dihydroxybiphenyl 1,2-Dioxygenase, domain 1"/>
    <property type="match status" value="1"/>
</dbReference>
<dbReference type="Pfam" id="PF00903">
    <property type="entry name" value="Glyoxalase"/>
    <property type="match status" value="1"/>
</dbReference>
<dbReference type="RefSeq" id="WP_090649864.1">
    <property type="nucleotide sequence ID" value="NZ_CBCRYE010000005.1"/>
</dbReference>
<reference evidence="3" key="1">
    <citation type="submission" date="2016-10" db="EMBL/GenBank/DDBJ databases">
        <authorList>
            <person name="Varghese N."/>
            <person name="Submissions S."/>
        </authorList>
    </citation>
    <scope>NUCLEOTIDE SEQUENCE [LARGE SCALE GENOMIC DNA]</scope>
    <source>
        <strain evidence="3">CGMCC 1.3431</strain>
    </source>
</reference>
<sequence length="117" mass="13518">MLLSLTPMLQTESIPETKQWYAEALGFTCVSRPDDNWCHLVKDKVELMFMTNDHLGKPQATATQYIVVDDVMVLYDDIKHRVTVEWGPERMSYGMLEFAIRDNNGYLLSFGQDISRP</sequence>
<dbReference type="AlphaFoldDB" id="A0A1G4T2L7"/>
<evidence type="ECO:0000313" key="3">
    <source>
        <dbReference type="Proteomes" id="UP000199150"/>
    </source>
</evidence>
<dbReference type="Proteomes" id="UP000199150">
    <property type="component" value="Unassembled WGS sequence"/>
</dbReference>
<proteinExistence type="predicted"/>
<name>A0A1G4T2L7_9CAUL</name>
<dbReference type="InterPro" id="IPR004360">
    <property type="entry name" value="Glyas_Fos-R_dOase_dom"/>
</dbReference>
<keyword evidence="2" id="KW-0223">Dioxygenase</keyword>
<feature type="domain" description="VOC" evidence="1">
    <location>
        <begin position="1"/>
        <end position="113"/>
    </location>
</feature>
<dbReference type="STRING" id="260084.SAMN02927928_3115"/>
<dbReference type="InterPro" id="IPR029068">
    <property type="entry name" value="Glyas_Bleomycin-R_OHBP_Dase"/>
</dbReference>
<dbReference type="GO" id="GO:0051213">
    <property type="term" value="F:dioxygenase activity"/>
    <property type="evidence" value="ECO:0007669"/>
    <property type="project" value="UniProtKB-KW"/>
</dbReference>
<dbReference type="InterPro" id="IPR037523">
    <property type="entry name" value="VOC_core"/>
</dbReference>
<organism evidence="2 3">
    <name type="scientific">Asticcacaulis taihuensis</name>
    <dbReference type="NCBI Taxonomy" id="260084"/>
    <lineage>
        <taxon>Bacteria</taxon>
        <taxon>Pseudomonadati</taxon>
        <taxon>Pseudomonadota</taxon>
        <taxon>Alphaproteobacteria</taxon>
        <taxon>Caulobacterales</taxon>
        <taxon>Caulobacteraceae</taxon>
        <taxon>Asticcacaulis</taxon>
    </lineage>
</organism>
<dbReference type="SUPFAM" id="SSF54593">
    <property type="entry name" value="Glyoxalase/Bleomycin resistance protein/Dihydroxybiphenyl dioxygenase"/>
    <property type="match status" value="1"/>
</dbReference>
<protein>
    <submittedName>
        <fullName evidence="2">Glyoxalase/Bleomycin resistance protein/Dioxygenase superfamily protein</fullName>
    </submittedName>
</protein>
<evidence type="ECO:0000313" key="2">
    <source>
        <dbReference type="EMBL" id="SCW75065.1"/>
    </source>
</evidence>
<keyword evidence="2" id="KW-0560">Oxidoreductase</keyword>
<accession>A0A1G4T2L7</accession>